<sequence length="1184" mass="131563">MNYHGWLLSISLVLLWLFCHSGSGIGSDGTDGRAIVNGSGSESPLMEKVTTAAISVSAATTGSSTNTSVSPEAITSSSGTTTSASSSVIERSTVESVGKVYSEDKSTRAFHTRATTELKNDNETVTQAVQSTPPSTTDPSTFPSTSLTASLSIHHSDFATSTKPQQQQQHQHLQQRSKLWAPHSTVADFLKGMDDDAGSNSTENHHISSGNTESSSSSASNSHKTNTNLPNEKLVQQTRSIRSIRLIANNSTSTISIPPLSSQQARDAGRSSRRGNGNTNSNLDGVYHVNNNKFPVISSIRHYRSRKSFSRTHKSTNPNSNLENAGGGRSDIMTSDSGNNLNHEMFTTKSGTYMRTTPTSPIHEKGTKKGKTVKTSLSTNNLSFSQEDDDDKDGETEGEEMKDVHEMPQGDEPPNRVKEAQEQDGATHEGGYYYGRVATRKIFGAKADGNFRSGSSSSPSDISREHYGKVIDKPMLSESQEEQSITSDEEARSGYSSRDDTSAGPHYENPYIITKDAAIITTGGELPYSKKEPAKSTTTTTGKSGSHRFYSEEDKNATILHRINKTFLSRSKLQPQYGSNNDKHVGSSNAKNENGRTISGSSDLLGNRFPDTDQDSIPRFNENNQEQNERENQNPSGRNGKGTSIRLPNDSFRGSTNNSPQSFGTSTTGINISRNHWNPSTSPSFFGTSSLGKDKPKDSVNDSDYAIAESGKSHSLLAFPSPNEKVADVSPQRKQQRNRNGEFNQRQQQKERRKLEGARRPATTDGLHQDHSGSGSLPEGNDFRKDPEYTPNNHRIAEGKRDHLDNQANMDFNRNTDSQTWSSRQSQMRDQVLANDPSSNRHREHENPVGGSSSGDSRPNWRKELNEQGERRTSERKSKSRNSEVNNRQSSDEVNDGDNQVVQEYFPRVESIAGSHSEESSNDNSYNEYRPPEDSWTDIRPRYNSYELPDDVDSASSLSGTELSSSSQRNKPDIDIVTRFLNIVESQHLLGENCSAGTDFNLGEGVVDRYAQERFRLEAEFAVNRANMLTRMWKYVNLTVLENEYLLHAMVMSMVEFDDDIFAAGNCYDQFQYKNYTLFCPFAYRYDWGTVLVKDLSLEYHYLGNNSEWFFIARKNAEKIIQAYDQFNRGEETTRQNMSMELRNNICVSILAEQREHILKRADKAWPENIGALRGKSGGTYIDR</sequence>
<feature type="chain" id="PRO_5045116304" evidence="9">
    <location>
        <begin position="25"/>
        <end position="1184"/>
    </location>
</feature>
<keyword evidence="9" id="KW-0732">Signal</keyword>
<feature type="compositionally biased region" description="Low complexity" evidence="8">
    <location>
        <begin position="253"/>
        <end position="264"/>
    </location>
</feature>
<proteinExistence type="inferred from homology"/>
<feature type="compositionally biased region" description="Basic and acidic residues" evidence="8">
    <location>
        <begin position="462"/>
        <end position="472"/>
    </location>
</feature>
<evidence type="ECO:0000256" key="7">
    <source>
        <dbReference type="ARBA" id="ARBA00023224"/>
    </source>
</evidence>
<keyword evidence="3" id="KW-1003">Cell membrane</keyword>
<dbReference type="Proteomes" id="UP001642540">
    <property type="component" value="Unassembled WGS sequence"/>
</dbReference>
<evidence type="ECO:0000256" key="9">
    <source>
        <dbReference type="SAM" id="SignalP"/>
    </source>
</evidence>
<dbReference type="EMBL" id="CAXLJM020000033">
    <property type="protein sequence ID" value="CAL8101544.1"/>
    <property type="molecule type" value="Genomic_DNA"/>
</dbReference>
<protein>
    <submittedName>
        <fullName evidence="10">Uncharacterized protein</fullName>
    </submittedName>
</protein>
<keyword evidence="5" id="KW-0675">Receptor</keyword>
<feature type="compositionally biased region" description="Basic and acidic residues" evidence="8">
    <location>
        <begin position="489"/>
        <end position="501"/>
    </location>
</feature>
<evidence type="ECO:0000313" key="10">
    <source>
        <dbReference type="EMBL" id="CAL8101544.1"/>
    </source>
</evidence>
<evidence type="ECO:0000256" key="6">
    <source>
        <dbReference type="ARBA" id="ARBA00023180"/>
    </source>
</evidence>
<reference evidence="10 11" key="1">
    <citation type="submission" date="2024-08" db="EMBL/GenBank/DDBJ databases">
        <authorList>
            <person name="Cucini C."/>
            <person name="Frati F."/>
        </authorList>
    </citation>
    <scope>NUCLEOTIDE SEQUENCE [LARGE SCALE GENOMIC DNA]</scope>
</reference>
<feature type="compositionally biased region" description="Polar residues" evidence="8">
    <location>
        <begin position="147"/>
        <end position="164"/>
    </location>
</feature>
<feature type="compositionally biased region" description="Polar residues" evidence="8">
    <location>
        <begin position="376"/>
        <end position="385"/>
    </location>
</feature>
<evidence type="ECO:0000256" key="2">
    <source>
        <dbReference type="ARBA" id="ARBA00007242"/>
    </source>
</evidence>
<feature type="compositionally biased region" description="Acidic residues" evidence="8">
    <location>
        <begin position="386"/>
        <end position="398"/>
    </location>
</feature>
<organism evidence="10 11">
    <name type="scientific">Orchesella dallaii</name>
    <dbReference type="NCBI Taxonomy" id="48710"/>
    <lineage>
        <taxon>Eukaryota</taxon>
        <taxon>Metazoa</taxon>
        <taxon>Ecdysozoa</taxon>
        <taxon>Arthropoda</taxon>
        <taxon>Hexapoda</taxon>
        <taxon>Collembola</taxon>
        <taxon>Entomobryomorpha</taxon>
        <taxon>Entomobryoidea</taxon>
        <taxon>Orchesellidae</taxon>
        <taxon>Orchesellinae</taxon>
        <taxon>Orchesella</taxon>
    </lineage>
</organism>
<feature type="compositionally biased region" description="Low complexity" evidence="8">
    <location>
        <begin position="208"/>
        <end position="228"/>
    </location>
</feature>
<keyword evidence="6" id="KW-0325">Glycoprotein</keyword>
<comment type="similarity">
    <text evidence="2">Belongs to the G-protein coupled receptor 3 family.</text>
</comment>
<feature type="compositionally biased region" description="Basic and acidic residues" evidence="8">
    <location>
        <begin position="795"/>
        <end position="805"/>
    </location>
</feature>
<comment type="subcellular location">
    <subcellularLocation>
        <location evidence="1">Cell membrane</location>
        <topology evidence="1">Multi-pass membrane protein</topology>
    </subcellularLocation>
</comment>
<feature type="compositionally biased region" description="Basic and acidic residues" evidence="8">
    <location>
        <begin position="748"/>
        <end position="759"/>
    </location>
</feature>
<feature type="compositionally biased region" description="Basic and acidic residues" evidence="8">
    <location>
        <begin position="859"/>
        <end position="877"/>
    </location>
</feature>
<dbReference type="InterPro" id="IPR043458">
    <property type="entry name" value="GPR158/179"/>
</dbReference>
<feature type="compositionally biased region" description="Basic and acidic residues" evidence="8">
    <location>
        <begin position="399"/>
        <end position="427"/>
    </location>
</feature>
<keyword evidence="11" id="KW-1185">Reference proteome</keyword>
<accession>A0ABP1QFI0</accession>
<feature type="region of interest" description="Disordered" evidence="8">
    <location>
        <begin position="570"/>
        <end position="969"/>
    </location>
</feature>
<dbReference type="PANTHER" id="PTHR32546:SF29">
    <property type="entry name" value="G-PROTEIN COUPLED RECEPTORS FAMILY 3 PROFILE DOMAIN-CONTAINING PROTEIN"/>
    <property type="match status" value="1"/>
</dbReference>
<feature type="region of interest" description="Disordered" evidence="8">
    <location>
        <begin position="445"/>
        <end position="550"/>
    </location>
</feature>
<keyword evidence="7" id="KW-0807">Transducer</keyword>
<feature type="compositionally biased region" description="Polar residues" evidence="8">
    <location>
        <begin position="351"/>
        <end position="360"/>
    </location>
</feature>
<evidence type="ECO:0000256" key="4">
    <source>
        <dbReference type="ARBA" id="ARBA00023040"/>
    </source>
</evidence>
<feature type="compositionally biased region" description="Low complexity" evidence="8">
    <location>
        <begin position="535"/>
        <end position="544"/>
    </location>
</feature>
<dbReference type="Gene3D" id="3.30.450.20">
    <property type="entry name" value="PAS domain"/>
    <property type="match status" value="1"/>
</dbReference>
<feature type="compositionally biased region" description="Low complexity" evidence="8">
    <location>
        <begin position="679"/>
        <end position="691"/>
    </location>
</feature>
<feature type="compositionally biased region" description="Low complexity" evidence="8">
    <location>
        <begin position="131"/>
        <end position="146"/>
    </location>
</feature>
<keyword evidence="3" id="KW-0472">Membrane</keyword>
<evidence type="ECO:0000313" key="11">
    <source>
        <dbReference type="Proteomes" id="UP001642540"/>
    </source>
</evidence>
<feature type="region of interest" description="Disordered" evidence="8">
    <location>
        <begin position="307"/>
        <end position="339"/>
    </location>
</feature>
<dbReference type="PANTHER" id="PTHR32546">
    <property type="entry name" value="G-PROTEIN COUPLED RECEPTOR 158-RELATED"/>
    <property type="match status" value="1"/>
</dbReference>
<feature type="compositionally biased region" description="Low complexity" evidence="8">
    <location>
        <begin position="60"/>
        <end position="87"/>
    </location>
</feature>
<name>A0ABP1QFI0_9HEXA</name>
<feature type="region of interest" description="Disordered" evidence="8">
    <location>
        <begin position="120"/>
        <end position="236"/>
    </location>
</feature>
<evidence type="ECO:0000256" key="3">
    <source>
        <dbReference type="ARBA" id="ARBA00022475"/>
    </source>
</evidence>
<keyword evidence="4" id="KW-0297">G-protein coupled receptor</keyword>
<evidence type="ECO:0000256" key="1">
    <source>
        <dbReference type="ARBA" id="ARBA00004651"/>
    </source>
</evidence>
<evidence type="ECO:0000256" key="5">
    <source>
        <dbReference type="ARBA" id="ARBA00023170"/>
    </source>
</evidence>
<feature type="compositionally biased region" description="Polar residues" evidence="8">
    <location>
        <begin position="570"/>
        <end position="604"/>
    </location>
</feature>
<feature type="compositionally biased region" description="Polar residues" evidence="8">
    <location>
        <begin position="806"/>
        <end position="829"/>
    </location>
</feature>
<feature type="compositionally biased region" description="Low complexity" evidence="8">
    <location>
        <begin position="165"/>
        <end position="174"/>
    </location>
</feature>
<feature type="region of interest" description="Disordered" evidence="8">
    <location>
        <begin position="60"/>
        <end position="89"/>
    </location>
</feature>
<feature type="region of interest" description="Disordered" evidence="8">
    <location>
        <begin position="351"/>
        <end position="429"/>
    </location>
</feature>
<feature type="compositionally biased region" description="Polar residues" evidence="8">
    <location>
        <begin position="652"/>
        <end position="678"/>
    </location>
</feature>
<comment type="caution">
    <text evidence="10">The sequence shown here is derived from an EMBL/GenBank/DDBJ whole genome shotgun (WGS) entry which is preliminary data.</text>
</comment>
<feature type="region of interest" description="Disordered" evidence="8">
    <location>
        <begin position="253"/>
        <end position="287"/>
    </location>
</feature>
<feature type="compositionally biased region" description="Basic and acidic residues" evidence="8">
    <location>
        <begin position="930"/>
        <end position="941"/>
    </location>
</feature>
<gene>
    <name evidence="10" type="ORF">ODALV1_LOCUS10874</name>
</gene>
<feature type="signal peptide" evidence="9">
    <location>
        <begin position="1"/>
        <end position="24"/>
    </location>
</feature>
<feature type="compositionally biased region" description="Low complexity" evidence="8">
    <location>
        <begin position="954"/>
        <end position="967"/>
    </location>
</feature>
<evidence type="ECO:0000256" key="8">
    <source>
        <dbReference type="SAM" id="MobiDB-lite"/>
    </source>
</evidence>